<evidence type="ECO:0000259" key="3">
    <source>
        <dbReference type="SMART" id="SM00563"/>
    </source>
</evidence>
<dbReference type="EMBL" id="CP008953">
    <property type="protein sequence ID" value="AIG75762.1"/>
    <property type="molecule type" value="Genomic_DNA"/>
</dbReference>
<organism evidence="4 5">
    <name type="scientific">Amycolatopsis japonica</name>
    <dbReference type="NCBI Taxonomy" id="208439"/>
    <lineage>
        <taxon>Bacteria</taxon>
        <taxon>Bacillati</taxon>
        <taxon>Actinomycetota</taxon>
        <taxon>Actinomycetes</taxon>
        <taxon>Pseudonocardiales</taxon>
        <taxon>Pseudonocardiaceae</taxon>
        <taxon>Amycolatopsis</taxon>
        <taxon>Amycolatopsis japonica group</taxon>
    </lineage>
</organism>
<protein>
    <submittedName>
        <fullName evidence="4">Cytidylate kinase</fullName>
    </submittedName>
</protein>
<keyword evidence="1" id="KW-0808">Transferase</keyword>
<reference evidence="4 5" key="1">
    <citation type="journal article" date="2014" name="J. Biotechnol.">
        <title>Complete genome sequence of the actinobacterium Amycolatopsis japonica MG417-CF17(T) (=DSM 44213T) producing (S,S)-N,N'-ethylenediaminedisuccinic acid.</title>
        <authorList>
            <person name="Stegmann E."/>
            <person name="Albersmeier A."/>
            <person name="Spohn M."/>
            <person name="Gert H."/>
            <person name="Weber T."/>
            <person name="Wohlleben W."/>
            <person name="Kalinowski J."/>
            <person name="Ruckert C."/>
        </authorList>
    </citation>
    <scope>NUCLEOTIDE SEQUENCE [LARGE SCALE GENOMIC DNA]</scope>
    <source>
        <strain evidence="5">MG417-CF17 (DSM 44213)</strain>
    </source>
</reference>
<sequence>MSAKGLPEGASDPFHTFGRGISKFLVRPAFRVRVHGAERIPTSGPVVFMANHSSMTEPALLFGMLSRRTAFLVKAELFKGFVGWFFPKLGQIPVKRGAVDRKPLMAAVKVLEDGGAVGIFPEGTRGLGDAENFERGVAFLVRAGNATVVPVATRGTYKPAGAKRRWRPRVDIMVGEPFTPEIGKGRTGLEEGTERLRIALADLVKALDEWRLEHGLQDTRQNVK</sequence>
<gene>
    <name evidence="4" type="ORF">AJAP_14420</name>
</gene>
<keyword evidence="2" id="KW-0012">Acyltransferase</keyword>
<dbReference type="eggNOG" id="COG0204">
    <property type="taxonomic scope" value="Bacteria"/>
</dbReference>
<evidence type="ECO:0000313" key="5">
    <source>
        <dbReference type="Proteomes" id="UP000028492"/>
    </source>
</evidence>
<accession>A0A075UNH0</accession>
<dbReference type="GO" id="GO:0003841">
    <property type="term" value="F:1-acylglycerol-3-phosphate O-acyltransferase activity"/>
    <property type="evidence" value="ECO:0007669"/>
    <property type="project" value="TreeGrafter"/>
</dbReference>
<dbReference type="STRING" id="208439.AJAP_14420"/>
<evidence type="ECO:0000313" key="4">
    <source>
        <dbReference type="EMBL" id="AIG75762.1"/>
    </source>
</evidence>
<dbReference type="Proteomes" id="UP000028492">
    <property type="component" value="Chromosome"/>
</dbReference>
<dbReference type="GO" id="GO:0006654">
    <property type="term" value="P:phosphatidic acid biosynthetic process"/>
    <property type="evidence" value="ECO:0007669"/>
    <property type="project" value="TreeGrafter"/>
</dbReference>
<dbReference type="AlphaFoldDB" id="A0A075UNH0"/>
<evidence type="ECO:0000256" key="1">
    <source>
        <dbReference type="ARBA" id="ARBA00022679"/>
    </source>
</evidence>
<feature type="domain" description="Phospholipid/glycerol acyltransferase" evidence="3">
    <location>
        <begin position="46"/>
        <end position="156"/>
    </location>
</feature>
<dbReference type="HOGENOM" id="CLU_027938_4_2_11"/>
<name>A0A075UNH0_9PSEU</name>
<dbReference type="RefSeq" id="WP_038511584.1">
    <property type="nucleotide sequence ID" value="NZ_CP008953.1"/>
</dbReference>
<keyword evidence="4" id="KW-0418">Kinase</keyword>
<dbReference type="CDD" id="cd07989">
    <property type="entry name" value="LPLAT_AGPAT-like"/>
    <property type="match status" value="1"/>
</dbReference>
<evidence type="ECO:0000256" key="2">
    <source>
        <dbReference type="ARBA" id="ARBA00023315"/>
    </source>
</evidence>
<dbReference type="KEGG" id="aja:AJAP_14420"/>
<dbReference type="SMART" id="SM00563">
    <property type="entry name" value="PlsC"/>
    <property type="match status" value="1"/>
</dbReference>
<dbReference type="SUPFAM" id="SSF69593">
    <property type="entry name" value="Glycerol-3-phosphate (1)-acyltransferase"/>
    <property type="match status" value="1"/>
</dbReference>
<proteinExistence type="predicted"/>
<dbReference type="GO" id="GO:0016301">
    <property type="term" value="F:kinase activity"/>
    <property type="evidence" value="ECO:0007669"/>
    <property type="project" value="UniProtKB-KW"/>
</dbReference>
<dbReference type="PANTHER" id="PTHR10434:SF11">
    <property type="entry name" value="1-ACYL-SN-GLYCEROL-3-PHOSPHATE ACYLTRANSFERASE"/>
    <property type="match status" value="1"/>
</dbReference>
<keyword evidence="5" id="KW-1185">Reference proteome</keyword>
<dbReference type="Pfam" id="PF01553">
    <property type="entry name" value="Acyltransferase"/>
    <property type="match status" value="1"/>
</dbReference>
<dbReference type="PANTHER" id="PTHR10434">
    <property type="entry name" value="1-ACYL-SN-GLYCEROL-3-PHOSPHATE ACYLTRANSFERASE"/>
    <property type="match status" value="1"/>
</dbReference>
<dbReference type="InterPro" id="IPR002123">
    <property type="entry name" value="Plipid/glycerol_acylTrfase"/>
</dbReference>